<reference evidence="8 9" key="1">
    <citation type="submission" date="2014-04" db="EMBL/GenBank/DDBJ databases">
        <authorList>
            <consortium name="International Citrus Genome Consortium"/>
            <person name="Gmitter F."/>
            <person name="Chen C."/>
            <person name="Farmerie W."/>
            <person name="Harkins T."/>
            <person name="Desany B."/>
            <person name="Mohiuddin M."/>
            <person name="Kodira C."/>
            <person name="Borodovsky M."/>
            <person name="Lomsadze A."/>
            <person name="Burns P."/>
            <person name="Jenkins J."/>
            <person name="Prochnik S."/>
            <person name="Shu S."/>
            <person name="Chapman J."/>
            <person name="Pitluck S."/>
            <person name="Schmutz J."/>
            <person name="Rokhsar D."/>
        </authorList>
    </citation>
    <scope>NUCLEOTIDE SEQUENCE</scope>
</reference>
<protein>
    <recommendedName>
        <fullName evidence="7">TCP domain-containing protein</fullName>
    </recommendedName>
</protein>
<evidence type="ECO:0000256" key="2">
    <source>
        <dbReference type="ARBA" id="ARBA00023015"/>
    </source>
</evidence>
<feature type="compositionally biased region" description="Basic and acidic residues" evidence="6">
    <location>
        <begin position="208"/>
        <end position="222"/>
    </location>
</feature>
<evidence type="ECO:0000313" key="8">
    <source>
        <dbReference type="EMBL" id="KDO72778.1"/>
    </source>
</evidence>
<dbReference type="GO" id="GO:0003700">
    <property type="term" value="F:DNA-binding transcription factor activity"/>
    <property type="evidence" value="ECO:0000318"/>
    <property type="project" value="GO_Central"/>
</dbReference>
<keyword evidence="9" id="KW-1185">Reference proteome</keyword>
<dbReference type="PANTHER" id="PTHR31072">
    <property type="entry name" value="TRANSCRIPTION FACTOR TCP4-RELATED"/>
    <property type="match status" value="1"/>
</dbReference>
<name>A0A067FZL8_CITSI</name>
<dbReference type="InterPro" id="IPR017887">
    <property type="entry name" value="TF_TCP_subgr"/>
</dbReference>
<feature type="domain" description="TCP" evidence="7">
    <location>
        <begin position="63"/>
        <end position="121"/>
    </location>
</feature>
<dbReference type="AlphaFoldDB" id="A0A067FZL8"/>
<feature type="compositionally biased region" description="Basic and acidic residues" evidence="6">
    <location>
        <begin position="391"/>
        <end position="400"/>
    </location>
</feature>
<evidence type="ECO:0000256" key="3">
    <source>
        <dbReference type="ARBA" id="ARBA00023125"/>
    </source>
</evidence>
<keyword evidence="4" id="KW-0804">Transcription</keyword>
<keyword evidence="3" id="KW-0238">DNA-binding</keyword>
<dbReference type="PANTHER" id="PTHR31072:SF147">
    <property type="entry name" value="TRANSCRIPTION FACTOR TCP13"/>
    <property type="match status" value="1"/>
</dbReference>
<dbReference type="eggNOG" id="ENOG502QS1Y">
    <property type="taxonomic scope" value="Eukaryota"/>
</dbReference>
<accession>A0A067FZL8</accession>
<feature type="region of interest" description="Disordered" evidence="6">
    <location>
        <begin position="379"/>
        <end position="400"/>
    </location>
</feature>
<dbReference type="PROSITE" id="PS51369">
    <property type="entry name" value="TCP"/>
    <property type="match status" value="1"/>
</dbReference>
<dbReference type="STRING" id="2711.A0A067FZL8"/>
<dbReference type="InterPro" id="IPR005333">
    <property type="entry name" value="Transcription_factor_TCP"/>
</dbReference>
<evidence type="ECO:0000256" key="4">
    <source>
        <dbReference type="ARBA" id="ARBA00023163"/>
    </source>
</evidence>
<dbReference type="PaxDb" id="2711-XP_006482764.1"/>
<gene>
    <name evidence="8" type="ORF">CISIN_1g015799mg</name>
</gene>
<dbReference type="Pfam" id="PF03634">
    <property type="entry name" value="TCP"/>
    <property type="match status" value="1"/>
</dbReference>
<evidence type="ECO:0000256" key="1">
    <source>
        <dbReference type="ARBA" id="ARBA00004123"/>
    </source>
</evidence>
<evidence type="ECO:0000313" key="9">
    <source>
        <dbReference type="Proteomes" id="UP000027120"/>
    </source>
</evidence>
<keyword evidence="5" id="KW-0539">Nucleus</keyword>
<keyword evidence="2" id="KW-0805">Transcription regulation</keyword>
<proteinExistence type="predicted"/>
<evidence type="ECO:0000256" key="5">
    <source>
        <dbReference type="ARBA" id="ARBA00023242"/>
    </source>
</evidence>
<feature type="region of interest" description="Disordered" evidence="6">
    <location>
        <begin position="206"/>
        <end position="233"/>
    </location>
</feature>
<comment type="subcellular location">
    <subcellularLocation>
        <location evidence="1">Nucleus</location>
    </subcellularLocation>
</comment>
<organism evidence="8 9">
    <name type="scientific">Citrus sinensis</name>
    <name type="common">Sweet orange</name>
    <name type="synonym">Citrus aurantium var. sinensis</name>
    <dbReference type="NCBI Taxonomy" id="2711"/>
    <lineage>
        <taxon>Eukaryota</taxon>
        <taxon>Viridiplantae</taxon>
        <taxon>Streptophyta</taxon>
        <taxon>Embryophyta</taxon>
        <taxon>Tracheophyta</taxon>
        <taxon>Spermatophyta</taxon>
        <taxon>Magnoliopsida</taxon>
        <taxon>eudicotyledons</taxon>
        <taxon>Gunneridae</taxon>
        <taxon>Pentapetalae</taxon>
        <taxon>rosids</taxon>
        <taxon>malvids</taxon>
        <taxon>Sapindales</taxon>
        <taxon>Rutaceae</taxon>
        <taxon>Aurantioideae</taxon>
        <taxon>Citrus</taxon>
    </lineage>
</organism>
<evidence type="ECO:0000259" key="7">
    <source>
        <dbReference type="PROSITE" id="PS51369"/>
    </source>
</evidence>
<dbReference type="EMBL" id="KK784887">
    <property type="protein sequence ID" value="KDO72778.1"/>
    <property type="molecule type" value="Genomic_DNA"/>
</dbReference>
<dbReference type="GO" id="GO:0005634">
    <property type="term" value="C:nucleus"/>
    <property type="evidence" value="ECO:0000318"/>
    <property type="project" value="GO_Central"/>
</dbReference>
<sequence>MCTKNNEIRSHEMITSSKEAVCSSKQEGNTGEGKIVITKASSSSAWLRLKDPRIVRVSRAFGGKDRHSKVCTIRGLRDRRVRLSVPTAIQLYGLQDRLGLNQPSKVVDWLLNAAKDEIDELPPLPALIPPENFGLNNHHQEITLSSNGNEAAGGAGSSQISSKQGSFSIKNWESADPRSDNAWSSEEAFWRAADYKSKLATANANKENWTKESDHQYREKVQEPSSSINFLPRRPCATSTNSSLPPLSNNLFNNANALPFGPYYHLEPSNIPFSHHQYLASHGLNITSQTEDLHNFNVVQLPSPLSLSSAAAAGSQILVCPPLPPGAGAGATQPLVFPSQINHFQMLSPTNSSHGATANSHFQATPHTIRPFHLGMTSRFLPSHGGTASQSDKDKEFPSK</sequence>
<dbReference type="Proteomes" id="UP000027120">
    <property type="component" value="Unassembled WGS sequence"/>
</dbReference>
<dbReference type="GO" id="GO:0043565">
    <property type="term" value="F:sequence-specific DNA binding"/>
    <property type="evidence" value="ECO:0000318"/>
    <property type="project" value="GO_Central"/>
</dbReference>
<evidence type="ECO:0000256" key="6">
    <source>
        <dbReference type="SAM" id="MobiDB-lite"/>
    </source>
</evidence>
<dbReference type="SMR" id="A0A067FZL8"/>